<gene>
    <name evidence="2" type="ORF">EGYM00392_LOCUS27471</name>
</gene>
<feature type="compositionally biased region" description="Low complexity" evidence="1">
    <location>
        <begin position="306"/>
        <end position="321"/>
    </location>
</feature>
<feature type="compositionally biased region" description="Polar residues" evidence="1">
    <location>
        <begin position="340"/>
        <end position="372"/>
    </location>
</feature>
<protein>
    <submittedName>
        <fullName evidence="2">Uncharacterized protein</fullName>
    </submittedName>
</protein>
<proteinExistence type="predicted"/>
<evidence type="ECO:0000313" key="2">
    <source>
        <dbReference type="EMBL" id="CAD9016362.1"/>
    </source>
</evidence>
<accession>A0A7S1IMF5</accession>
<dbReference type="AlphaFoldDB" id="A0A7S1IMF5"/>
<reference evidence="2" key="1">
    <citation type="submission" date="2021-01" db="EMBL/GenBank/DDBJ databases">
        <authorList>
            <person name="Corre E."/>
            <person name="Pelletier E."/>
            <person name="Niang G."/>
            <person name="Scheremetjew M."/>
            <person name="Finn R."/>
            <person name="Kale V."/>
            <person name="Holt S."/>
            <person name="Cochrane G."/>
            <person name="Meng A."/>
            <person name="Brown T."/>
            <person name="Cohen L."/>
        </authorList>
    </citation>
    <scope>NUCLEOTIDE SEQUENCE</scope>
    <source>
        <strain evidence="2">NIES-381</strain>
    </source>
</reference>
<feature type="compositionally biased region" description="Polar residues" evidence="1">
    <location>
        <begin position="322"/>
        <end position="332"/>
    </location>
</feature>
<dbReference type="EMBL" id="HBGA01073514">
    <property type="protein sequence ID" value="CAD9016362.1"/>
    <property type="molecule type" value="Transcribed_RNA"/>
</dbReference>
<name>A0A7S1IMF5_9EUGL</name>
<sequence length="727" mass="77694">MGLLTKFLCCAGDNHALEPPPFPYPKLEMSPPPAPVRGPYRTLSPSHVAMPPNHGPTLVRTVSPTPQPLNLRFDEYASAAQSMSPVVVQEVPAPPSSPTPGSHPLSFSTAQLPAMITLSDSRPPTPSLHFVDHQPLPQYQYHSTDPAPGPVQPSPTFMVMAGALTPPPSGPPSPNASLNQTGHTEVVQTSHVLLDVNGSTNPNSHTVSFAANLQYHAPEVAYSSYGDQTSGTATPSGPTTPVRPVPAADARPITLVAAPISREQADPTVMNVETPSQYPVVHPKSESSSQQYVLISPSAPPRPVDAVNSSRSNARSNTSVVDMTTSPRSIPSSVMEISGWQRSQRSRTSSFGPRTPNTSSLPRCPTTSTTASRDGKLSTRVQKPPLGAASEFPVRRGSLIQMPGAQFKPPHTAQHAAPQHSGEAVLMMDSSMNRGIPAHAHMMSGHQPVKNRRDSMTEAMMMDPSFTRGHPAHAHMMSGDEQVQNRMSESMADTVMMDPSFTRGNPAYAYMMSGNEQVQNRMSASMAGAMMMDSSFTRGHPEYAHMMGSVYTKDYSSVGSTQPSDSLAAHPSTIMLDHSQIMTPGSAMLMNGTGDRPVATLATHSEPPVNIGPQQSAIFMDSMYHDPSRTHMMSGQQLNLPETVPMRSQSGRPSTLTDSGASTMFMDPVGLHDPKSIFVMGSRGPQRPDARQSLELGIPGPGFNYSDSLTNTADPMGGIAEFPVNSR</sequence>
<evidence type="ECO:0000256" key="1">
    <source>
        <dbReference type="SAM" id="MobiDB-lite"/>
    </source>
</evidence>
<feature type="region of interest" description="Disordered" evidence="1">
    <location>
        <begin position="224"/>
        <end position="245"/>
    </location>
</feature>
<feature type="region of interest" description="Disordered" evidence="1">
    <location>
        <begin position="301"/>
        <end position="383"/>
    </location>
</feature>
<organism evidence="2">
    <name type="scientific">Eutreptiella gymnastica</name>
    <dbReference type="NCBI Taxonomy" id="73025"/>
    <lineage>
        <taxon>Eukaryota</taxon>
        <taxon>Discoba</taxon>
        <taxon>Euglenozoa</taxon>
        <taxon>Euglenida</taxon>
        <taxon>Spirocuta</taxon>
        <taxon>Euglenophyceae</taxon>
        <taxon>Eutreptiales</taxon>
        <taxon>Eutreptiaceae</taxon>
        <taxon>Eutreptiella</taxon>
    </lineage>
</organism>
<feature type="compositionally biased region" description="Low complexity" evidence="1">
    <location>
        <begin position="229"/>
        <end position="245"/>
    </location>
</feature>